<evidence type="ECO:0000313" key="1">
    <source>
        <dbReference type="EMBL" id="WIM92696.1"/>
    </source>
</evidence>
<dbReference type="EMBL" id="CP126980">
    <property type="protein sequence ID" value="WIM92696.1"/>
    <property type="molecule type" value="Genomic_DNA"/>
</dbReference>
<dbReference type="RefSeq" id="WP_284913903.1">
    <property type="nucleotide sequence ID" value="NZ_CP126980.1"/>
</dbReference>
<sequence length="186" mass="20939">MKPQRRGRRSPVRIVLVTLIVVAALVVAWRGAVLGALELHFGSGFDKKRFDRLESEFDRSPAAFTQADARMRELVAAHPQAPRVSWTRALVCVGDVCEHATAKDKAIYEALPDVDLIVYQSKDSGRTFFRLFMQDPPRYTIMHAPGDTDPAAWAENRGFRSIRSLTPGWVILGPIPDVDRENDQWP</sequence>
<keyword evidence="2" id="KW-1185">Reference proteome</keyword>
<proteinExistence type="predicted"/>
<reference evidence="1 2" key="1">
    <citation type="submission" date="2023-06" db="EMBL/GenBank/DDBJ databases">
        <authorList>
            <person name="Yushchuk O."/>
            <person name="Binda E."/>
            <person name="Ruckert-Reed C."/>
            <person name="Fedorenko V."/>
            <person name="Kalinowski J."/>
            <person name="Marinelli F."/>
        </authorList>
    </citation>
    <scope>NUCLEOTIDE SEQUENCE [LARGE SCALE GENOMIC DNA]</scope>
    <source>
        <strain evidence="1 2">NRRL 3884</strain>
    </source>
</reference>
<gene>
    <name evidence="1" type="ORF">ACTOB_004649</name>
</gene>
<name>A0ABY8W4D6_9ACTN</name>
<dbReference type="Proteomes" id="UP001240150">
    <property type="component" value="Chromosome"/>
</dbReference>
<protein>
    <submittedName>
        <fullName evidence="1">Uncharacterized protein</fullName>
    </submittedName>
</protein>
<accession>A0ABY8W4D6</accession>
<evidence type="ECO:0000313" key="2">
    <source>
        <dbReference type="Proteomes" id="UP001240150"/>
    </source>
</evidence>
<organism evidence="1 2">
    <name type="scientific">Actinoplanes oblitus</name>
    <dbReference type="NCBI Taxonomy" id="3040509"/>
    <lineage>
        <taxon>Bacteria</taxon>
        <taxon>Bacillati</taxon>
        <taxon>Actinomycetota</taxon>
        <taxon>Actinomycetes</taxon>
        <taxon>Micromonosporales</taxon>
        <taxon>Micromonosporaceae</taxon>
        <taxon>Actinoplanes</taxon>
    </lineage>
</organism>